<proteinExistence type="predicted"/>
<dbReference type="OrthoDB" id="5535068at2759"/>
<feature type="compositionally biased region" description="Basic and acidic residues" evidence="1">
    <location>
        <begin position="11"/>
        <end position="20"/>
    </location>
</feature>
<evidence type="ECO:0000256" key="1">
    <source>
        <dbReference type="SAM" id="MobiDB-lite"/>
    </source>
</evidence>
<dbReference type="EMBL" id="VDMD01000015">
    <property type="protein sequence ID" value="TRM61749.1"/>
    <property type="molecule type" value="Genomic_DNA"/>
</dbReference>
<evidence type="ECO:0008006" key="4">
    <source>
        <dbReference type="Google" id="ProtNLM"/>
    </source>
</evidence>
<comment type="caution">
    <text evidence="2">The sequence shown here is derived from an EMBL/GenBank/DDBJ whole genome shotgun (WGS) entry which is preliminary data.</text>
</comment>
<reference evidence="2 3" key="1">
    <citation type="journal article" date="2019" name="New Phytol.">
        <title>Comparative genomics reveals unique wood-decay strategies and fruiting body development in the Schizophyllaceae.</title>
        <authorList>
            <person name="Almasi E."/>
            <person name="Sahu N."/>
            <person name="Krizsan K."/>
            <person name="Balint B."/>
            <person name="Kovacs G.M."/>
            <person name="Kiss B."/>
            <person name="Cseklye J."/>
            <person name="Drula E."/>
            <person name="Henrissat B."/>
            <person name="Nagy I."/>
            <person name="Chovatia M."/>
            <person name="Adam C."/>
            <person name="LaButti K."/>
            <person name="Lipzen A."/>
            <person name="Riley R."/>
            <person name="Grigoriev I.V."/>
            <person name="Nagy L.G."/>
        </authorList>
    </citation>
    <scope>NUCLEOTIDE SEQUENCE [LARGE SCALE GENOMIC DNA]</scope>
    <source>
        <strain evidence="2 3">NL-1724</strain>
    </source>
</reference>
<dbReference type="AlphaFoldDB" id="A0A550CAC0"/>
<sequence length="141" mass="15188">MGSPPPPARHRAADREDVPTRGRGPGRISQLASEVNTGELLTKLLKQPVTSTFGEILGLSKELANGLNERTKPSVFPRPQTAINWLEPMPAAVAAKKKRALALRPGDDALIKIFLEFGDRIVEAIIDTGSQLNVMNGDLAD</sequence>
<protein>
    <recommendedName>
        <fullName evidence="4">Aspartic peptidase DDI1-type domain-containing protein</fullName>
    </recommendedName>
</protein>
<keyword evidence="3" id="KW-1185">Reference proteome</keyword>
<dbReference type="Proteomes" id="UP000320762">
    <property type="component" value="Unassembled WGS sequence"/>
</dbReference>
<gene>
    <name evidence="2" type="ORF">BD626DRAFT_404921</name>
</gene>
<feature type="region of interest" description="Disordered" evidence="1">
    <location>
        <begin position="1"/>
        <end position="32"/>
    </location>
</feature>
<organism evidence="2 3">
    <name type="scientific">Schizophyllum amplum</name>
    <dbReference type="NCBI Taxonomy" id="97359"/>
    <lineage>
        <taxon>Eukaryota</taxon>
        <taxon>Fungi</taxon>
        <taxon>Dikarya</taxon>
        <taxon>Basidiomycota</taxon>
        <taxon>Agaricomycotina</taxon>
        <taxon>Agaricomycetes</taxon>
        <taxon>Agaricomycetidae</taxon>
        <taxon>Agaricales</taxon>
        <taxon>Schizophyllaceae</taxon>
        <taxon>Schizophyllum</taxon>
    </lineage>
</organism>
<feature type="non-terminal residue" evidence="2">
    <location>
        <position position="141"/>
    </location>
</feature>
<evidence type="ECO:0000313" key="2">
    <source>
        <dbReference type="EMBL" id="TRM61749.1"/>
    </source>
</evidence>
<evidence type="ECO:0000313" key="3">
    <source>
        <dbReference type="Proteomes" id="UP000320762"/>
    </source>
</evidence>
<accession>A0A550CAC0</accession>
<name>A0A550CAC0_9AGAR</name>